<dbReference type="OrthoDB" id="69177at2759"/>
<feature type="chain" id="PRO_5035298438" description="Fe2OG dioxygenase domain-containing protein" evidence="7">
    <location>
        <begin position="23"/>
        <end position="378"/>
    </location>
</feature>
<comment type="caution">
    <text evidence="9">The sequence shown here is derived from an EMBL/GenBank/DDBJ whole genome shotgun (WGS) entry which is preliminary data.</text>
</comment>
<gene>
    <name evidence="9" type="ORF">PECAL_1P31200</name>
</gene>
<dbReference type="PROSITE" id="PS51471">
    <property type="entry name" value="FE2OG_OXY"/>
    <property type="match status" value="1"/>
</dbReference>
<dbReference type="Proteomes" id="UP000789595">
    <property type="component" value="Unassembled WGS sequence"/>
</dbReference>
<keyword evidence="3" id="KW-0223">Dioxygenase</keyword>
<keyword evidence="4" id="KW-0560">Oxidoreductase</keyword>
<dbReference type="GO" id="GO:0016705">
    <property type="term" value="F:oxidoreductase activity, acting on paired donors, with incorporation or reduction of molecular oxygen"/>
    <property type="evidence" value="ECO:0007669"/>
    <property type="project" value="InterPro"/>
</dbReference>
<evidence type="ECO:0000256" key="3">
    <source>
        <dbReference type="ARBA" id="ARBA00022964"/>
    </source>
</evidence>
<feature type="signal peptide" evidence="7">
    <location>
        <begin position="1"/>
        <end position="22"/>
    </location>
</feature>
<dbReference type="SMART" id="SM00702">
    <property type="entry name" value="P4Hc"/>
    <property type="match status" value="1"/>
</dbReference>
<evidence type="ECO:0000256" key="2">
    <source>
        <dbReference type="ARBA" id="ARBA00022723"/>
    </source>
</evidence>
<feature type="region of interest" description="Disordered" evidence="6">
    <location>
        <begin position="37"/>
        <end position="66"/>
    </location>
</feature>
<dbReference type="InterPro" id="IPR005123">
    <property type="entry name" value="Oxoglu/Fe-dep_dioxygenase_dom"/>
</dbReference>
<keyword evidence="2" id="KW-0479">Metal-binding</keyword>
<evidence type="ECO:0000259" key="8">
    <source>
        <dbReference type="PROSITE" id="PS51471"/>
    </source>
</evidence>
<name>A0A8J2SHM0_9STRA</name>
<dbReference type="InterPro" id="IPR006620">
    <property type="entry name" value="Pro_4_hyd_alph"/>
</dbReference>
<protein>
    <recommendedName>
        <fullName evidence="8">Fe2OG dioxygenase domain-containing protein</fullName>
    </recommendedName>
</protein>
<keyword evidence="10" id="KW-1185">Reference proteome</keyword>
<dbReference type="GO" id="GO:0005506">
    <property type="term" value="F:iron ion binding"/>
    <property type="evidence" value="ECO:0007669"/>
    <property type="project" value="InterPro"/>
</dbReference>
<dbReference type="Gene3D" id="2.60.120.620">
    <property type="entry name" value="q2cbj1_9rhob like domain"/>
    <property type="match status" value="1"/>
</dbReference>
<feature type="domain" description="Fe2OG dioxygenase" evidence="8">
    <location>
        <begin position="264"/>
        <end position="361"/>
    </location>
</feature>
<feature type="compositionally biased region" description="Basic residues" evidence="6">
    <location>
        <begin position="38"/>
        <end position="47"/>
    </location>
</feature>
<dbReference type="GO" id="GO:0031418">
    <property type="term" value="F:L-ascorbic acid binding"/>
    <property type="evidence" value="ECO:0007669"/>
    <property type="project" value="InterPro"/>
</dbReference>
<sequence>MAPTGRRRAALVLTALTATAFAPPTIQPTRRVALNAKVKTKKKKKTAKSTGGFGAAPKKTTLTDEEKEARAIRGAVRDATTALEEVRDQEGEAQAWLKLGAVLVRGGEFSEAERVFAAGAEKFDDEMLSAAEMTYRGHSLSYHRGPCAEWTNAVEFDEWVVGGPEQIEDHRTVSWKPEEPRAFASKSPLIPKDECDRVIALCEKRAEEMGGWQKARHAQAATTDMNVKDVPEILEWFNSRLKSTLFPMLASRFPDKIKDAADIRAHDAFIVKYDMEGQRSLPLHVDESAFSFTIALNDMSDYEGGGTRFERARRPGSSDPWKEEVLNADAGGVVAFAGKARHGGMQITAGTRYIIPLFCFVDENRSGKAPGYVVEGLG</sequence>
<dbReference type="EMBL" id="CAKKNE010000001">
    <property type="protein sequence ID" value="CAH0366617.1"/>
    <property type="molecule type" value="Genomic_DNA"/>
</dbReference>
<organism evidence="9 10">
    <name type="scientific">Pelagomonas calceolata</name>
    <dbReference type="NCBI Taxonomy" id="35677"/>
    <lineage>
        <taxon>Eukaryota</taxon>
        <taxon>Sar</taxon>
        <taxon>Stramenopiles</taxon>
        <taxon>Ochrophyta</taxon>
        <taxon>Pelagophyceae</taxon>
        <taxon>Pelagomonadales</taxon>
        <taxon>Pelagomonadaceae</taxon>
        <taxon>Pelagomonas</taxon>
    </lineage>
</organism>
<keyword evidence="7" id="KW-0732">Signal</keyword>
<comment type="cofactor">
    <cofactor evidence="1">
        <name>L-ascorbate</name>
        <dbReference type="ChEBI" id="CHEBI:38290"/>
    </cofactor>
</comment>
<evidence type="ECO:0000256" key="5">
    <source>
        <dbReference type="ARBA" id="ARBA00023004"/>
    </source>
</evidence>
<evidence type="ECO:0000256" key="1">
    <source>
        <dbReference type="ARBA" id="ARBA00001961"/>
    </source>
</evidence>
<evidence type="ECO:0000313" key="10">
    <source>
        <dbReference type="Proteomes" id="UP000789595"/>
    </source>
</evidence>
<evidence type="ECO:0000256" key="7">
    <source>
        <dbReference type="SAM" id="SignalP"/>
    </source>
</evidence>
<evidence type="ECO:0000313" key="9">
    <source>
        <dbReference type="EMBL" id="CAH0366617.1"/>
    </source>
</evidence>
<accession>A0A8J2SHM0</accession>
<proteinExistence type="predicted"/>
<evidence type="ECO:0000256" key="4">
    <source>
        <dbReference type="ARBA" id="ARBA00023002"/>
    </source>
</evidence>
<dbReference type="GO" id="GO:0051213">
    <property type="term" value="F:dioxygenase activity"/>
    <property type="evidence" value="ECO:0007669"/>
    <property type="project" value="UniProtKB-KW"/>
</dbReference>
<dbReference type="SUPFAM" id="SSF51197">
    <property type="entry name" value="Clavaminate synthase-like"/>
    <property type="match status" value="1"/>
</dbReference>
<keyword evidence="5" id="KW-0408">Iron</keyword>
<dbReference type="AlphaFoldDB" id="A0A8J2SHM0"/>
<reference evidence="9" key="1">
    <citation type="submission" date="2021-11" db="EMBL/GenBank/DDBJ databases">
        <authorList>
            <consortium name="Genoscope - CEA"/>
            <person name="William W."/>
        </authorList>
    </citation>
    <scope>NUCLEOTIDE SEQUENCE</scope>
</reference>
<evidence type="ECO:0000256" key="6">
    <source>
        <dbReference type="SAM" id="MobiDB-lite"/>
    </source>
</evidence>